<dbReference type="Proteomes" id="UP000316778">
    <property type="component" value="Unassembled WGS sequence"/>
</dbReference>
<gene>
    <name evidence="1" type="ORF">LX66_3568</name>
</gene>
<evidence type="ECO:0000313" key="2">
    <source>
        <dbReference type="Proteomes" id="UP000316778"/>
    </source>
</evidence>
<proteinExistence type="predicted"/>
<protein>
    <submittedName>
        <fullName evidence="1">Uncharacterized protein</fullName>
    </submittedName>
</protein>
<dbReference type="AlphaFoldDB" id="A0A562SZ65"/>
<keyword evidence="2" id="KW-1185">Reference proteome</keyword>
<dbReference type="EMBL" id="VLLG01000004">
    <property type="protein sequence ID" value="TWI86314.1"/>
    <property type="molecule type" value="Genomic_DNA"/>
</dbReference>
<comment type="caution">
    <text evidence="1">The sequence shown here is derived from an EMBL/GenBank/DDBJ whole genome shotgun (WGS) entry which is preliminary data.</text>
</comment>
<name>A0A562SZ65_CHIJA</name>
<sequence>MKRKRKNYVGFQVVKRSPNGRPVHTYNSINEARIAENIRYYRLLAAIDNRKIINGHLFTFKSKSRPERQKPKKREDWEGEDGLFNIKGWAALAIPV</sequence>
<dbReference type="RefSeq" id="WP_145716033.1">
    <property type="nucleotide sequence ID" value="NZ_BAAAFY010000005.1"/>
</dbReference>
<evidence type="ECO:0000313" key="1">
    <source>
        <dbReference type="EMBL" id="TWI86314.1"/>
    </source>
</evidence>
<reference evidence="1 2" key="1">
    <citation type="journal article" date="2013" name="Stand. Genomic Sci.">
        <title>Genomic Encyclopedia of Type Strains, Phase I: The one thousand microbial genomes (KMG-I) project.</title>
        <authorList>
            <person name="Kyrpides N.C."/>
            <person name="Woyke T."/>
            <person name="Eisen J.A."/>
            <person name="Garrity G."/>
            <person name="Lilburn T.G."/>
            <person name="Beck B.J."/>
            <person name="Whitman W.B."/>
            <person name="Hugenholtz P."/>
            <person name="Klenk H.P."/>
        </authorList>
    </citation>
    <scope>NUCLEOTIDE SEQUENCE [LARGE SCALE GENOMIC DNA]</scope>
    <source>
        <strain evidence="1 2">DSM 13484</strain>
    </source>
</reference>
<organism evidence="1 2">
    <name type="scientific">Chitinophaga japonensis</name>
    <name type="common">Flexibacter japonensis</name>
    <dbReference type="NCBI Taxonomy" id="104662"/>
    <lineage>
        <taxon>Bacteria</taxon>
        <taxon>Pseudomonadati</taxon>
        <taxon>Bacteroidota</taxon>
        <taxon>Chitinophagia</taxon>
        <taxon>Chitinophagales</taxon>
        <taxon>Chitinophagaceae</taxon>
        <taxon>Chitinophaga</taxon>
    </lineage>
</organism>
<accession>A0A562SZ65</accession>